<evidence type="ECO:0000256" key="19">
    <source>
        <dbReference type="SAM" id="MobiDB-lite"/>
    </source>
</evidence>
<evidence type="ECO:0000256" key="1">
    <source>
        <dbReference type="ARBA" id="ARBA00004496"/>
    </source>
</evidence>
<proteinExistence type="inferred from homology"/>
<evidence type="ECO:0000256" key="16">
    <source>
        <dbReference type="ARBA" id="ARBA00048493"/>
    </source>
</evidence>
<dbReference type="InterPro" id="IPR038009">
    <property type="entry name" value="GlmU_C_LbH"/>
</dbReference>
<keyword evidence="14 18" id="KW-0961">Cell wall biogenesis/degradation</keyword>
<keyword evidence="4 18" id="KW-0963">Cytoplasm</keyword>
<feature type="binding site" evidence="18">
    <location>
        <position position="231"/>
    </location>
    <ligand>
        <name>Mg(2+)</name>
        <dbReference type="ChEBI" id="CHEBI:18420"/>
    </ligand>
</feature>
<evidence type="ECO:0000256" key="5">
    <source>
        <dbReference type="ARBA" id="ARBA00022679"/>
    </source>
</evidence>
<evidence type="ECO:0000256" key="4">
    <source>
        <dbReference type="ARBA" id="ARBA00022490"/>
    </source>
</evidence>
<feature type="binding site" evidence="18">
    <location>
        <position position="72"/>
    </location>
    <ligand>
        <name>UDP-N-acetyl-alpha-D-glucosamine</name>
        <dbReference type="ChEBI" id="CHEBI:57705"/>
    </ligand>
</feature>
<feature type="binding site" evidence="18">
    <location>
        <begin position="77"/>
        <end position="78"/>
    </location>
    <ligand>
        <name>UDP-N-acetyl-alpha-D-glucosamine</name>
        <dbReference type="ChEBI" id="CHEBI:57705"/>
    </ligand>
</feature>
<dbReference type="GO" id="GO:0019134">
    <property type="term" value="F:glucosamine-1-phosphate N-acetyltransferase activity"/>
    <property type="evidence" value="ECO:0007669"/>
    <property type="project" value="UniProtKB-UniRule"/>
</dbReference>
<evidence type="ECO:0000256" key="17">
    <source>
        <dbReference type="ARBA" id="ARBA00049628"/>
    </source>
</evidence>
<dbReference type="CDD" id="cd03353">
    <property type="entry name" value="LbH_GlmU_C"/>
    <property type="match status" value="1"/>
</dbReference>
<dbReference type="InterPro" id="IPR001451">
    <property type="entry name" value="Hexapep"/>
</dbReference>
<dbReference type="AlphaFoldDB" id="D2DIP0"/>
<feature type="binding site" evidence="18">
    <location>
        <begin position="8"/>
        <end position="11"/>
    </location>
    <ligand>
        <name>UDP-N-acetyl-alpha-D-glucosamine</name>
        <dbReference type="ChEBI" id="CHEBI:57705"/>
    </ligand>
</feature>
<feature type="binding site" evidence="18">
    <location>
        <position position="380"/>
    </location>
    <ligand>
        <name>UDP-N-acetyl-alpha-D-glucosamine</name>
        <dbReference type="ChEBI" id="CHEBI:57705"/>
    </ligand>
</feature>
<comment type="similarity">
    <text evidence="2 18">In the C-terminal section; belongs to the transferase hexapeptide repeat family.</text>
</comment>
<evidence type="ECO:0000313" key="21">
    <source>
        <dbReference type="EMBL" id="ACX49728.1"/>
    </source>
</evidence>
<dbReference type="UniPathway" id="UPA00113">
    <property type="reaction ID" value="UER00532"/>
</dbReference>
<dbReference type="GO" id="GO:0009252">
    <property type="term" value="P:peptidoglycan biosynthetic process"/>
    <property type="evidence" value="ECO:0007669"/>
    <property type="project" value="UniProtKB-UniRule"/>
</dbReference>
<keyword evidence="5 18" id="KW-0808">Transferase</keyword>
<dbReference type="GO" id="GO:0003977">
    <property type="term" value="F:UDP-N-acetylglucosamine diphosphorylase activity"/>
    <property type="evidence" value="ECO:0007669"/>
    <property type="project" value="UniProtKB-UniRule"/>
</dbReference>
<comment type="cofactor">
    <cofactor evidence="18">
        <name>Mg(2+)</name>
        <dbReference type="ChEBI" id="CHEBI:18420"/>
    </cofactor>
    <text evidence="18">Binds 1 Mg(2+) ion per subunit.</text>
</comment>
<dbReference type="InterPro" id="IPR029044">
    <property type="entry name" value="Nucleotide-diphossugar_trans"/>
</dbReference>
<keyword evidence="6 18" id="KW-0548">Nucleotidyltransferase</keyword>
<feature type="binding site" evidence="18">
    <location>
        <position position="383"/>
    </location>
    <ligand>
        <name>acetyl-CoA</name>
        <dbReference type="ChEBI" id="CHEBI:57288"/>
    </ligand>
</feature>
<evidence type="ECO:0000256" key="15">
    <source>
        <dbReference type="ARBA" id="ARBA00048247"/>
    </source>
</evidence>
<evidence type="ECO:0000256" key="7">
    <source>
        <dbReference type="ARBA" id="ARBA00022723"/>
    </source>
</evidence>
<evidence type="ECO:0000256" key="14">
    <source>
        <dbReference type="ARBA" id="ARBA00023316"/>
    </source>
</evidence>
<dbReference type="InterPro" id="IPR005882">
    <property type="entry name" value="Bifunctional_GlmU"/>
</dbReference>
<dbReference type="HAMAP" id="MF_01631">
    <property type="entry name" value="GlmU"/>
    <property type="match status" value="1"/>
</dbReference>
<keyword evidence="13 18" id="KW-0012">Acyltransferase</keyword>
<dbReference type="SUPFAM" id="SSF53448">
    <property type="entry name" value="Nucleotide-diphospho-sugar transferases"/>
    <property type="match status" value="1"/>
</dbReference>
<feature type="binding site" evidence="18">
    <location>
        <position position="22"/>
    </location>
    <ligand>
        <name>UDP-N-acetyl-alpha-D-glucosamine</name>
        <dbReference type="ChEBI" id="CHEBI:57705"/>
    </ligand>
</feature>
<reference evidence="21" key="2">
    <citation type="journal article" date="2010" name="Environ. Microbiol. Rep.">
        <title>PKS and NRPS gene clusters from microbial symbiont cells of marine sponges by whole genome amplification.</title>
        <authorList>
            <person name="Siegl A."/>
            <person name="Hentschel U."/>
        </authorList>
    </citation>
    <scope>NUCLEOTIDE SEQUENCE</scope>
</reference>
<dbReference type="InterPro" id="IPR025877">
    <property type="entry name" value="MobA-like_NTP_Trfase"/>
</dbReference>
<feature type="domain" description="MobA-like NTP transferase" evidence="20">
    <location>
        <begin position="5"/>
        <end position="119"/>
    </location>
</feature>
<accession>D2DIP0</accession>
<comment type="function">
    <text evidence="17 18">Catalyzes the last two sequential reactions in the de novo biosynthetic pathway for UDP-N-acetylglucosamine (UDP-GlcNAc). The C-terminal domain catalyzes the transfer of acetyl group from acetyl coenzyme A to glucosamine-1-phosphate (GlcN-1-P) to produce N-acetylglucosamine-1-phosphate (GlcNAc-1-P), which is converted into UDP-GlcNAc by the transfer of uridine 5-monophosphate (from uridine 5-triphosphate), a reaction catalyzed by the N-terminal domain.</text>
</comment>
<feature type="binding site" evidence="18">
    <location>
        <position position="336"/>
    </location>
    <ligand>
        <name>UDP-N-acetyl-alpha-D-glucosamine</name>
        <dbReference type="ChEBI" id="CHEBI:57705"/>
    </ligand>
</feature>
<reference evidence="21" key="1">
    <citation type="submission" date="2008-12" db="EMBL/GenBank/DDBJ databases">
        <authorList>
            <person name="Siegl A.M."/>
            <person name="Hentschel U."/>
        </authorList>
    </citation>
    <scope>NUCLEOTIDE SEQUENCE</scope>
</reference>
<evidence type="ECO:0000256" key="10">
    <source>
        <dbReference type="ARBA" id="ARBA00022960"/>
    </source>
</evidence>
<comment type="caution">
    <text evidence="18">Lacks conserved residue(s) required for the propagation of feature annotation.</text>
</comment>
<feature type="binding site" evidence="18">
    <location>
        <position position="369"/>
    </location>
    <ligand>
        <name>UDP-N-acetyl-alpha-D-glucosamine</name>
        <dbReference type="ChEBI" id="CHEBI:57705"/>
    </ligand>
</feature>
<organism evidence="21">
    <name type="scientific">uncultured Chloroflexi bacterium 1i19</name>
    <dbReference type="NCBI Taxonomy" id="662657"/>
    <lineage>
        <taxon>Bacteria</taxon>
        <taxon>Bacillati</taxon>
        <taxon>Chloroflexota</taxon>
        <taxon>environmental samples</taxon>
    </lineage>
</organism>
<feature type="binding site" evidence="18">
    <location>
        <position position="426"/>
    </location>
    <ligand>
        <name>acetyl-CoA</name>
        <dbReference type="ChEBI" id="CHEBI:57288"/>
    </ligand>
</feature>
<dbReference type="GO" id="GO:0005737">
    <property type="term" value="C:cytoplasm"/>
    <property type="evidence" value="ECO:0007669"/>
    <property type="project" value="UniProtKB-SubCell"/>
</dbReference>
<feature type="region of interest" description="N-acetyltransferase" evidence="18">
    <location>
        <begin position="255"/>
        <end position="486"/>
    </location>
</feature>
<name>D2DIP0_9CHLR</name>
<feature type="compositionally biased region" description="Low complexity" evidence="19">
    <location>
        <begin position="458"/>
        <end position="475"/>
    </location>
</feature>
<keyword evidence="7 18" id="KW-0479">Metal-binding</keyword>
<dbReference type="GO" id="GO:0071555">
    <property type="term" value="P:cell wall organization"/>
    <property type="evidence" value="ECO:0007669"/>
    <property type="project" value="UniProtKB-KW"/>
</dbReference>
<feature type="region of interest" description="Linker" evidence="18">
    <location>
        <begin position="234"/>
        <end position="254"/>
    </location>
</feature>
<dbReference type="UniPathway" id="UPA00973"/>
<dbReference type="GO" id="GO:0000902">
    <property type="term" value="P:cell morphogenesis"/>
    <property type="evidence" value="ECO:0007669"/>
    <property type="project" value="UniProtKB-UniRule"/>
</dbReference>
<dbReference type="Gene3D" id="2.160.10.10">
    <property type="entry name" value="Hexapeptide repeat proteins"/>
    <property type="match status" value="1"/>
</dbReference>
<feature type="binding site" evidence="18">
    <location>
        <position position="354"/>
    </location>
    <ligand>
        <name>UDP-N-acetyl-alpha-D-glucosamine</name>
        <dbReference type="ChEBI" id="CHEBI:57705"/>
    </ligand>
</feature>
<feature type="binding site" evidence="18">
    <location>
        <position position="175"/>
    </location>
    <ligand>
        <name>UDP-N-acetyl-alpha-D-glucosamine</name>
        <dbReference type="ChEBI" id="CHEBI:57705"/>
    </ligand>
</feature>
<evidence type="ECO:0000256" key="18">
    <source>
        <dbReference type="HAMAP-Rule" id="MF_01631"/>
    </source>
</evidence>
<keyword evidence="11 18" id="KW-0573">Peptidoglycan synthesis</keyword>
<evidence type="ECO:0000256" key="6">
    <source>
        <dbReference type="ARBA" id="ARBA00022695"/>
    </source>
</evidence>
<keyword evidence="10 18" id="KW-0133">Cell shape</keyword>
<dbReference type="GO" id="GO:0006048">
    <property type="term" value="P:UDP-N-acetylglucosamine biosynthetic process"/>
    <property type="evidence" value="ECO:0007669"/>
    <property type="project" value="UniProtKB-UniPathway"/>
</dbReference>
<comment type="subcellular location">
    <subcellularLocation>
        <location evidence="1 18">Cytoplasm</location>
    </subcellularLocation>
</comment>
<comment type="similarity">
    <text evidence="3 18">In the N-terminal section; belongs to the N-acetylglucosamine-1-phosphate uridyltransferase family.</text>
</comment>
<dbReference type="CDD" id="cd02540">
    <property type="entry name" value="GT2_GlmU_N_bac"/>
    <property type="match status" value="1"/>
</dbReference>
<feature type="binding site" evidence="18">
    <location>
        <position position="408"/>
    </location>
    <ligand>
        <name>acetyl-CoA</name>
        <dbReference type="ChEBI" id="CHEBI:57288"/>
    </ligand>
</feature>
<comment type="pathway">
    <text evidence="18">Bacterial outer membrane biogenesis; LPS lipid A biosynthesis.</text>
</comment>
<keyword evidence="8 18" id="KW-0677">Repeat</keyword>
<dbReference type="InterPro" id="IPR050065">
    <property type="entry name" value="GlmU-like"/>
</dbReference>
<dbReference type="Pfam" id="PF12804">
    <property type="entry name" value="NTP_transf_3"/>
    <property type="match status" value="1"/>
</dbReference>
<evidence type="ECO:0000256" key="11">
    <source>
        <dbReference type="ARBA" id="ARBA00022984"/>
    </source>
</evidence>
<dbReference type="EC" id="2.3.1.157" evidence="18"/>
<dbReference type="InterPro" id="IPR011004">
    <property type="entry name" value="Trimer_LpxA-like_sf"/>
</dbReference>
<dbReference type="Pfam" id="PF14602">
    <property type="entry name" value="Hexapep_2"/>
    <property type="match status" value="1"/>
</dbReference>
<evidence type="ECO:0000256" key="8">
    <source>
        <dbReference type="ARBA" id="ARBA00022737"/>
    </source>
</evidence>
<feature type="binding site" evidence="18">
    <location>
        <position position="102"/>
    </location>
    <ligand>
        <name>Mg(2+)</name>
        <dbReference type="ChEBI" id="CHEBI:18420"/>
    </ligand>
</feature>
<dbReference type="GO" id="GO:0016020">
    <property type="term" value="C:membrane"/>
    <property type="evidence" value="ECO:0007669"/>
    <property type="project" value="GOC"/>
</dbReference>
<dbReference type="GO" id="GO:0000287">
    <property type="term" value="F:magnesium ion binding"/>
    <property type="evidence" value="ECO:0007669"/>
    <property type="project" value="UniProtKB-UniRule"/>
</dbReference>
<evidence type="ECO:0000256" key="12">
    <source>
        <dbReference type="ARBA" id="ARBA00023268"/>
    </source>
</evidence>
<keyword evidence="12 18" id="KW-0511">Multifunctional enzyme</keyword>
<feature type="region of interest" description="Pyrophosphorylase" evidence="18">
    <location>
        <begin position="1"/>
        <end position="233"/>
    </location>
</feature>
<comment type="subunit">
    <text evidence="18">Homotrimer.</text>
</comment>
<dbReference type="GO" id="GO:0009245">
    <property type="term" value="P:lipid A biosynthetic process"/>
    <property type="evidence" value="ECO:0007669"/>
    <property type="project" value="UniProtKB-UniRule"/>
</dbReference>
<dbReference type="SUPFAM" id="SSF51161">
    <property type="entry name" value="Trimeric LpxA-like enzymes"/>
    <property type="match status" value="1"/>
</dbReference>
<comment type="catalytic activity">
    <reaction evidence="16 18">
        <text>N-acetyl-alpha-D-glucosamine 1-phosphate + UTP + H(+) = UDP-N-acetyl-alpha-D-glucosamine + diphosphate</text>
        <dbReference type="Rhea" id="RHEA:13509"/>
        <dbReference type="ChEBI" id="CHEBI:15378"/>
        <dbReference type="ChEBI" id="CHEBI:33019"/>
        <dbReference type="ChEBI" id="CHEBI:46398"/>
        <dbReference type="ChEBI" id="CHEBI:57705"/>
        <dbReference type="ChEBI" id="CHEBI:57776"/>
        <dbReference type="EC" id="2.7.7.23"/>
    </reaction>
</comment>
<evidence type="ECO:0000256" key="2">
    <source>
        <dbReference type="ARBA" id="ARBA00007707"/>
    </source>
</evidence>
<comment type="catalytic activity">
    <reaction evidence="15 18">
        <text>alpha-D-glucosamine 1-phosphate + acetyl-CoA = N-acetyl-alpha-D-glucosamine 1-phosphate + CoA + H(+)</text>
        <dbReference type="Rhea" id="RHEA:13725"/>
        <dbReference type="ChEBI" id="CHEBI:15378"/>
        <dbReference type="ChEBI" id="CHEBI:57287"/>
        <dbReference type="ChEBI" id="CHEBI:57288"/>
        <dbReference type="ChEBI" id="CHEBI:57776"/>
        <dbReference type="ChEBI" id="CHEBI:58516"/>
        <dbReference type="EC" id="2.3.1.157"/>
    </reaction>
</comment>
<evidence type="ECO:0000256" key="13">
    <source>
        <dbReference type="ARBA" id="ARBA00023315"/>
    </source>
</evidence>
<feature type="region of interest" description="Disordered" evidence="19">
    <location>
        <begin position="442"/>
        <end position="486"/>
    </location>
</feature>
<keyword evidence="9 18" id="KW-0460">Magnesium</keyword>
<dbReference type="Gene3D" id="3.90.550.10">
    <property type="entry name" value="Spore Coat Polysaccharide Biosynthesis Protein SpsA, Chain A"/>
    <property type="match status" value="1"/>
</dbReference>
<feature type="active site" description="Proton acceptor" evidence="18">
    <location>
        <position position="366"/>
    </location>
</feature>
<protein>
    <recommendedName>
        <fullName evidence="18">Bifunctional protein GlmU</fullName>
    </recommendedName>
    <domain>
        <recommendedName>
            <fullName evidence="18">UDP-N-acetylglucosamine pyrophosphorylase</fullName>
            <ecNumber evidence="18">2.7.7.23</ecNumber>
        </recommendedName>
        <alternativeName>
            <fullName evidence="18">N-acetylglucosamine-1-phosphate uridyltransferase</fullName>
        </alternativeName>
    </domain>
    <domain>
        <recommendedName>
            <fullName evidence="18">Glucosamine-1-phosphate N-acetyltransferase</fullName>
            <ecNumber evidence="18">2.3.1.157</ecNumber>
        </recommendedName>
    </domain>
</protein>
<feature type="binding site" evidence="18">
    <location>
        <position position="160"/>
    </location>
    <ligand>
        <name>UDP-N-acetyl-alpha-D-glucosamine</name>
        <dbReference type="ChEBI" id="CHEBI:57705"/>
    </ligand>
</feature>
<dbReference type="PANTHER" id="PTHR43584:SF3">
    <property type="entry name" value="BIFUNCTIONAL PROTEIN GLMU"/>
    <property type="match status" value="1"/>
</dbReference>
<dbReference type="PANTHER" id="PTHR43584">
    <property type="entry name" value="NUCLEOTIDYL TRANSFERASE"/>
    <property type="match status" value="1"/>
</dbReference>
<gene>
    <name evidence="18" type="primary">glmU</name>
</gene>
<dbReference type="NCBIfam" id="TIGR01173">
    <property type="entry name" value="glmU"/>
    <property type="match status" value="1"/>
</dbReference>
<sequence length="486" mass="52057">MTVAAVILAAGFGTRMKSKLPKSLHPLAGRPLIEWSLQAAEGLSDLPPVVVVGHAKEQVQNVLGERVHYCLQKELLGTGHALMQAKELLYQRADHVLVLYSDMPLLRPETLASLTQCLACSTQPQQNQTALSLLTVEREEAQGFGRIVRDKNGAVHKIVEEVDCTPEQLAVRELNPGVYCFNAQWLWQNISLLAPNSNGEYYLTDMVEIAVEQGQPIETLAAAPEETFGINDRSQLAAAAHALRQRINTEHMLSGVTIVDPASTYIDAEVTIGQDSTIYPGTHLQGRTNVGEGCRIGPNSRIVDSAIGDDCRVEYSVIEQARMERGSEVGPFGHLRPGAHLGEDVHMGNFGEVKNSYLGPGVKMGHFSYIGDATVGENVNIGAGSITCNFDGVSKNRTILGDDVFLGSDTLLVAPVTLGARARTGAGSVVTRDVDEDALVYGVPARRPRPAEPVDSSTAAPARPGTATGEEAAAGPITSQSKKKQE</sequence>
<comment type="pathway">
    <text evidence="18">Nucleotide-sugar biosynthesis; UDP-N-acetyl-alpha-D-glucosamine biosynthesis; UDP-N-acetyl-alpha-D-glucosamine from N-acetyl-alpha-D-glucosamine 1-phosphate: step 1/1.</text>
</comment>
<feature type="binding site" evidence="18">
    <location>
        <position position="145"/>
    </location>
    <ligand>
        <name>UDP-N-acetyl-alpha-D-glucosamine</name>
        <dbReference type="ChEBI" id="CHEBI:57705"/>
    </ligand>
</feature>
<feature type="binding site" evidence="18">
    <location>
        <position position="231"/>
    </location>
    <ligand>
        <name>UDP-N-acetyl-alpha-D-glucosamine</name>
        <dbReference type="ChEBI" id="CHEBI:57705"/>
    </ligand>
</feature>
<evidence type="ECO:0000256" key="3">
    <source>
        <dbReference type="ARBA" id="ARBA00007947"/>
    </source>
</evidence>
<dbReference type="Pfam" id="PF00132">
    <property type="entry name" value="Hexapep"/>
    <property type="match status" value="1"/>
</dbReference>
<evidence type="ECO:0000259" key="20">
    <source>
        <dbReference type="Pfam" id="PF12804"/>
    </source>
</evidence>
<dbReference type="EC" id="2.7.7.23" evidence="18"/>
<comment type="pathway">
    <text evidence="18">Nucleotide-sugar biosynthesis; UDP-N-acetyl-alpha-D-glucosamine biosynthesis; N-acetyl-alpha-D-glucosamine 1-phosphate from alpha-D-glucosamine 6-phosphate (route II): step 2/2.</text>
</comment>
<evidence type="ECO:0000256" key="9">
    <source>
        <dbReference type="ARBA" id="ARBA00022842"/>
    </source>
</evidence>
<dbReference type="GO" id="GO:0008360">
    <property type="term" value="P:regulation of cell shape"/>
    <property type="evidence" value="ECO:0007669"/>
    <property type="project" value="UniProtKB-KW"/>
</dbReference>
<dbReference type="EMBL" id="FJ560485">
    <property type="protein sequence ID" value="ACX49728.1"/>
    <property type="molecule type" value="Genomic_DNA"/>
</dbReference>